<keyword evidence="3" id="KW-0489">Methyltransferase</keyword>
<dbReference type="Pfam" id="PF13649">
    <property type="entry name" value="Methyltransf_25"/>
    <property type="match status" value="1"/>
</dbReference>
<keyword evidence="1 3" id="KW-0808">Transferase</keyword>
<gene>
    <name evidence="3" type="ORF">HELGO_WM17052</name>
</gene>
<dbReference type="GO" id="GO:0008168">
    <property type="term" value="F:methyltransferase activity"/>
    <property type="evidence" value="ECO:0007669"/>
    <property type="project" value="UniProtKB-KW"/>
</dbReference>
<evidence type="ECO:0000259" key="2">
    <source>
        <dbReference type="Pfam" id="PF13649"/>
    </source>
</evidence>
<dbReference type="PANTHER" id="PTHR43861">
    <property type="entry name" value="TRANS-ACONITATE 2-METHYLTRANSFERASE-RELATED"/>
    <property type="match status" value="1"/>
</dbReference>
<evidence type="ECO:0000256" key="1">
    <source>
        <dbReference type="ARBA" id="ARBA00022679"/>
    </source>
</evidence>
<dbReference type="AlphaFoldDB" id="A0A6S6TQ61"/>
<sequence>MNTTPTKDVFPEVPEKPILYDGLYQHTDKDVEMYLKLTEGHDTILECGIGTGRLAIPWAKAGKSVYGIDYSASMLEEFKEKLTNFPSEISESIEMQKADMRSFDLGRKFSFVCIPFASFVYLLTPEDQKSCLRALRQHVAEGGTIVIDLPTWREATEEHWLSNDGIMRLEKEYLDQYSGKTKQMWTTTKFDPSTQLLRQNRYYRTYDVSGLLEEEEVVLWKSRFFLFGEFKLLLEACGLRIEKLYGDFHFGPFDKDSDVMVAVIKPV</sequence>
<accession>A0A6S6TQ61</accession>
<organism evidence="3">
    <name type="scientific">uncultured Aureispira sp</name>
    <dbReference type="NCBI Taxonomy" id="1331704"/>
    <lineage>
        <taxon>Bacteria</taxon>
        <taxon>Pseudomonadati</taxon>
        <taxon>Bacteroidota</taxon>
        <taxon>Saprospiria</taxon>
        <taxon>Saprospirales</taxon>
        <taxon>Saprospiraceae</taxon>
        <taxon>Aureispira</taxon>
        <taxon>environmental samples</taxon>
    </lineage>
</organism>
<dbReference type="Gene3D" id="3.40.50.150">
    <property type="entry name" value="Vaccinia Virus protein VP39"/>
    <property type="match status" value="1"/>
</dbReference>
<dbReference type="CDD" id="cd02440">
    <property type="entry name" value="AdoMet_MTases"/>
    <property type="match status" value="1"/>
</dbReference>
<reference evidence="3" key="1">
    <citation type="submission" date="2020-01" db="EMBL/GenBank/DDBJ databases">
        <authorList>
            <person name="Meier V. D."/>
            <person name="Meier V D."/>
        </authorList>
    </citation>
    <scope>NUCLEOTIDE SEQUENCE</scope>
    <source>
        <strain evidence="3">HLG_WM_MAG_10</strain>
    </source>
</reference>
<protein>
    <submittedName>
        <fullName evidence="3">Methyltransferase domain family</fullName>
    </submittedName>
</protein>
<name>A0A6S6TQ61_9BACT</name>
<dbReference type="Gene3D" id="2.20.25.110">
    <property type="entry name" value="S-adenosyl-L-methionine-dependent methyltransferases"/>
    <property type="match status" value="1"/>
</dbReference>
<evidence type="ECO:0000313" key="3">
    <source>
        <dbReference type="EMBL" id="CAA6816929.1"/>
    </source>
</evidence>
<dbReference type="SUPFAM" id="SSF53335">
    <property type="entry name" value="S-adenosyl-L-methionine-dependent methyltransferases"/>
    <property type="match status" value="1"/>
</dbReference>
<proteinExistence type="predicted"/>
<dbReference type="InterPro" id="IPR041698">
    <property type="entry name" value="Methyltransf_25"/>
</dbReference>
<dbReference type="EMBL" id="CACVAQ010000243">
    <property type="protein sequence ID" value="CAA6816929.1"/>
    <property type="molecule type" value="Genomic_DNA"/>
</dbReference>
<dbReference type="GO" id="GO:0032259">
    <property type="term" value="P:methylation"/>
    <property type="evidence" value="ECO:0007669"/>
    <property type="project" value="UniProtKB-KW"/>
</dbReference>
<feature type="domain" description="Methyltransferase" evidence="2">
    <location>
        <begin position="44"/>
        <end position="143"/>
    </location>
</feature>
<dbReference type="InterPro" id="IPR029063">
    <property type="entry name" value="SAM-dependent_MTases_sf"/>
</dbReference>